<sequence length="904" mass="100168">MAELPLVARAANQPYSASEIEAAAARLRRRLQQLAVSKRTVKRLESLWQLYNEIRRSCAWRMSAVEVEQFLRVILRVGRGVVWGERASELVRAHRHVLNPAVAMWLLRILARSGDVQRFDEACGMCDRALGPGWAADDEEYLANRAILYAKADLPAHAARVLEEFPGDIAPQSAAERLSTRVLAMSELLLAWTRAQNAEKAWETISRLLVLGYGRKTREWNGLLHMHAVDLRYRFDLLDEVLSRMQQAGVAYDMATYNIMMHASLLRGDQRRWREWLARMEQAGIQPNGYTCVAVARQLAVGGRWAEARAALEKMPAECGEGDEEPRGARAAVLTSIGELTNQIPGIMQRFREAVLAGGDVIPAVQFAAVCAAALACPAVWAAEIALLARCLEAGRVEQSAVVDAVAQRLPGLDRARVRGRPLLQSELGDVARAFMDDLRDPARLGAEGLRFVPGAERRSYAQAVGAVIRGLLRGGMEQRAVELLRASEGAGVAAGSPATLLALLQHCTEQPRDLASRIASTTFALPTAAAASALLRRLDAGDLGAAQEEFARLERLVEQYPSVRAFNALLAFARDSGDPALLERKWRQMAAAGVLPNAMSHVTRITCYSQQDDQLRTRRAYTDMLEHGYPPTYAAVNALVRCCVRTGAVALALTVMRHAEGEHAVSLNVTTYNYVLSRLSSLPRMHVRMRRMFDAMRGTAEERLVRPLADVDVVRRVRAEREGIEEMHVVSALRTGVGGRILAEEDRSKDAVRDALVEWMTSREACSAEPTLLETESSLSAAGSGQTAHPPAPNATTFIILVRMHGKRREWTEVLRTWDALLAFNRRMELVGRRHAFARTLAVVPFGRLVAWVILALYQVGRWQEAQELWDRALKEGYLGQTAVDKGMKAMMEHLMTKTDAEE</sequence>
<name>A0A9W8H7C9_9FUNG</name>
<comment type="subunit">
    <text evidence="4">Binds to mitochondrial small subunit 15S rRNA.</text>
</comment>
<evidence type="ECO:0000313" key="6">
    <source>
        <dbReference type="EMBL" id="KAJ2777710.1"/>
    </source>
</evidence>
<evidence type="ECO:0000256" key="5">
    <source>
        <dbReference type="PROSITE-ProRule" id="PRU00708"/>
    </source>
</evidence>
<dbReference type="OrthoDB" id="185373at2759"/>
<feature type="repeat" description="PPR" evidence="5">
    <location>
        <begin position="253"/>
        <end position="287"/>
    </location>
</feature>
<protein>
    <recommendedName>
        <fullName evidence="8">Pentatricopeptide repeat-containing protein</fullName>
    </recommendedName>
</protein>
<organism evidence="6 7">
    <name type="scientific">Coemansia interrupta</name>
    <dbReference type="NCBI Taxonomy" id="1126814"/>
    <lineage>
        <taxon>Eukaryota</taxon>
        <taxon>Fungi</taxon>
        <taxon>Fungi incertae sedis</taxon>
        <taxon>Zoopagomycota</taxon>
        <taxon>Kickxellomycotina</taxon>
        <taxon>Kickxellomycetes</taxon>
        <taxon>Kickxellales</taxon>
        <taxon>Kickxellaceae</taxon>
        <taxon>Coemansia</taxon>
    </lineage>
</organism>
<dbReference type="Gene3D" id="1.25.40.10">
    <property type="entry name" value="Tetratricopeptide repeat domain"/>
    <property type="match status" value="3"/>
</dbReference>
<comment type="similarity">
    <text evidence="1">Belongs to the CCM1 family.</text>
</comment>
<dbReference type="PANTHER" id="PTHR47447">
    <property type="entry name" value="OS03G0856100 PROTEIN"/>
    <property type="match status" value="1"/>
</dbReference>
<dbReference type="EMBL" id="JANBUM010000396">
    <property type="protein sequence ID" value="KAJ2777710.1"/>
    <property type="molecule type" value="Genomic_DNA"/>
</dbReference>
<evidence type="ECO:0000256" key="1">
    <source>
        <dbReference type="ARBA" id="ARBA00006192"/>
    </source>
</evidence>
<dbReference type="Pfam" id="PF13812">
    <property type="entry name" value="PPR_3"/>
    <property type="match status" value="1"/>
</dbReference>
<comment type="function">
    <text evidence="3">Regulates mitochondrial small subunit maturation by controlling 15S rRNA 5'-end processing. Localizes to the 5' precursor of the 15S rRNA in a position that is subsequently occupied by mS47 in the mature yeast mtSSU. Uses structure and sequence-specific RNA recognition, binding to a single-stranded region of the precursor and specifically recognizing bases -6 to -1. The exchange of Ccm1 for mS47 is coupled to the irreversible removal of precursor rRNA that is accompanied by conformational changes of the mitoribosomal proteins uS5m and mS26. These conformational changes signal completion of 5'-end rRNA processing through protection of the mature 5'-end of the 15S rRNA and stabilization of mS47. The removal of the 5' precursor together with the dissociation of Ccm1 may be catalyzed by the 5'-3' exoribonuclease Pet127. Involved in the specific removal of group I introns in mitochondrial encoded transcripts.</text>
</comment>
<dbReference type="PROSITE" id="PS51375">
    <property type="entry name" value="PPR"/>
    <property type="match status" value="1"/>
</dbReference>
<dbReference type="AlphaFoldDB" id="A0A9W8H7C9"/>
<evidence type="ECO:0000256" key="3">
    <source>
        <dbReference type="ARBA" id="ARBA00044493"/>
    </source>
</evidence>
<dbReference type="InterPro" id="IPR011990">
    <property type="entry name" value="TPR-like_helical_dom_sf"/>
</dbReference>
<dbReference type="InterPro" id="IPR002885">
    <property type="entry name" value="PPR_rpt"/>
</dbReference>
<gene>
    <name evidence="6" type="ORF">GGI15_004416</name>
</gene>
<evidence type="ECO:0000256" key="2">
    <source>
        <dbReference type="ARBA" id="ARBA00022737"/>
    </source>
</evidence>
<proteinExistence type="inferred from homology"/>
<evidence type="ECO:0000256" key="4">
    <source>
        <dbReference type="ARBA" id="ARBA00044511"/>
    </source>
</evidence>
<keyword evidence="2" id="KW-0677">Repeat</keyword>
<dbReference type="Proteomes" id="UP001140172">
    <property type="component" value="Unassembled WGS sequence"/>
</dbReference>
<accession>A0A9W8H7C9</accession>
<evidence type="ECO:0000313" key="7">
    <source>
        <dbReference type="Proteomes" id="UP001140172"/>
    </source>
</evidence>
<dbReference type="PANTHER" id="PTHR47447:SF17">
    <property type="entry name" value="OS12G0638900 PROTEIN"/>
    <property type="match status" value="1"/>
</dbReference>
<reference evidence="6" key="1">
    <citation type="submission" date="2022-07" db="EMBL/GenBank/DDBJ databases">
        <title>Phylogenomic reconstructions and comparative analyses of Kickxellomycotina fungi.</title>
        <authorList>
            <person name="Reynolds N.K."/>
            <person name="Stajich J.E."/>
            <person name="Barry K."/>
            <person name="Grigoriev I.V."/>
            <person name="Crous P."/>
            <person name="Smith M.E."/>
        </authorList>
    </citation>
    <scope>NUCLEOTIDE SEQUENCE</scope>
    <source>
        <strain evidence="6">BCRC 34489</strain>
    </source>
</reference>
<evidence type="ECO:0008006" key="8">
    <source>
        <dbReference type="Google" id="ProtNLM"/>
    </source>
</evidence>
<comment type="caution">
    <text evidence="6">The sequence shown here is derived from an EMBL/GenBank/DDBJ whole genome shotgun (WGS) entry which is preliminary data.</text>
</comment>
<keyword evidence="7" id="KW-1185">Reference proteome</keyword>